<evidence type="ECO:0000313" key="3">
    <source>
        <dbReference type="EMBL" id="BAQ69441.1"/>
    </source>
</evidence>
<dbReference type="KEGG" id="rsu:NHU_00665"/>
<dbReference type="KEGG" id="rsu:NHU_02289"/>
<accession>A0A0D6B329</accession>
<dbReference type="PATRIC" id="fig|35806.4.peg.2358"/>
<feature type="domain" description="Lambda phage tail tube protein N-terminal" evidence="1">
    <location>
        <begin position="24"/>
        <end position="138"/>
    </location>
</feature>
<evidence type="ECO:0000313" key="6">
    <source>
        <dbReference type="Proteomes" id="UP000604473"/>
    </source>
</evidence>
<dbReference type="EMBL" id="AP014800">
    <property type="protein sequence ID" value="BAQ69441.1"/>
    <property type="molecule type" value="Genomic_DNA"/>
</dbReference>
<evidence type="ECO:0000313" key="4">
    <source>
        <dbReference type="EMBL" id="MBL3611269.1"/>
    </source>
</evidence>
<dbReference type="EMBL" id="JAESJJ010000063">
    <property type="protein sequence ID" value="MBL3611269.1"/>
    <property type="molecule type" value="Genomic_DNA"/>
</dbReference>
<dbReference type="AlphaFoldDB" id="A0A0D6B329"/>
<dbReference type="EMBL" id="AP014800">
    <property type="protein sequence ID" value="BAQ67834.1"/>
    <property type="molecule type" value="Genomic_DNA"/>
</dbReference>
<reference evidence="3 5" key="1">
    <citation type="submission" date="2015-02" db="EMBL/GenBank/DDBJ databases">
        <title>Genome sequene of Rhodovulum sulfidophilum DSM 2351.</title>
        <authorList>
            <person name="Nagao N."/>
        </authorList>
    </citation>
    <scope>NUCLEOTIDE SEQUENCE [LARGE SCALE GENOMIC DNA]</scope>
    <source>
        <strain evidence="3 5">DSM 2351</strain>
    </source>
</reference>
<organism evidence="3 5">
    <name type="scientific">Rhodovulum sulfidophilum</name>
    <name type="common">Rhodobacter sulfidophilus</name>
    <dbReference type="NCBI Taxonomy" id="35806"/>
    <lineage>
        <taxon>Bacteria</taxon>
        <taxon>Pseudomonadati</taxon>
        <taxon>Pseudomonadota</taxon>
        <taxon>Alphaproteobacteria</taxon>
        <taxon>Rhodobacterales</taxon>
        <taxon>Paracoccaceae</taxon>
        <taxon>Rhodovulum</taxon>
    </lineage>
</organism>
<proteinExistence type="predicted"/>
<evidence type="ECO:0000313" key="5">
    <source>
        <dbReference type="Proteomes" id="UP000064912"/>
    </source>
</evidence>
<dbReference type="Pfam" id="PF16461">
    <property type="entry name" value="Phage_TTP_12"/>
    <property type="match status" value="1"/>
</dbReference>
<evidence type="ECO:0000259" key="1">
    <source>
        <dbReference type="Pfam" id="PF16461"/>
    </source>
</evidence>
<name>A0A0D6B329_RHOSU</name>
<dbReference type="InterPro" id="IPR032494">
    <property type="entry name" value="Phage_TTP_N"/>
</dbReference>
<dbReference type="Gene3D" id="4.10.410.40">
    <property type="match status" value="1"/>
</dbReference>
<keyword evidence="6" id="KW-1185">Reference proteome</keyword>
<dbReference type="RefSeq" id="WP_060833826.1">
    <property type="nucleotide sequence ID" value="NZ_JAESJF010000105.1"/>
</dbReference>
<evidence type="ECO:0000313" key="2">
    <source>
        <dbReference type="EMBL" id="BAQ67834.1"/>
    </source>
</evidence>
<sequence>MPESQALMAYDIGFAIHDGEDPGTFEDLAEVNEITPPNQQADDIDVTHQKSPNKTREYIAGMIEPGDMTVSLNWIPGSATDMTIQTLKASGARRQMRIAWNNGVSWTFTGYIKGFEPSTALGDKMTGTVTIKVAGSTEISGMGG</sequence>
<gene>
    <name evidence="4" type="ORF">JMM60_21400</name>
    <name evidence="2" type="ORF">NHU_00665</name>
    <name evidence="3" type="ORF">NHU_02289</name>
</gene>
<dbReference type="Proteomes" id="UP000604473">
    <property type="component" value="Unassembled WGS sequence"/>
</dbReference>
<dbReference type="Proteomes" id="UP000064912">
    <property type="component" value="Chromosome"/>
</dbReference>
<protein>
    <submittedName>
        <fullName evidence="3">Major tail protein V</fullName>
    </submittedName>
</protein>
<reference evidence="4 6" key="2">
    <citation type="submission" date="2021-01" db="EMBL/GenBank/DDBJ databases">
        <title>Draft genomes of Rhodovulum sulfidophilum.</title>
        <authorList>
            <person name="Guzman M.S."/>
        </authorList>
    </citation>
    <scope>NUCLEOTIDE SEQUENCE [LARGE SCALE GENOMIC DNA]</scope>
    <source>
        <strain evidence="4 6">AB35</strain>
    </source>
</reference>